<name>A0ABR3EZ89_9AGAR</name>
<keyword evidence="3" id="KW-1185">Reference proteome</keyword>
<feature type="region of interest" description="Disordered" evidence="1">
    <location>
        <begin position="1"/>
        <end position="44"/>
    </location>
</feature>
<evidence type="ECO:0000256" key="1">
    <source>
        <dbReference type="SAM" id="MobiDB-lite"/>
    </source>
</evidence>
<feature type="compositionally biased region" description="Basic residues" evidence="1">
    <location>
        <begin position="1"/>
        <end position="22"/>
    </location>
</feature>
<feature type="compositionally biased region" description="Basic and acidic residues" evidence="1">
    <location>
        <begin position="23"/>
        <end position="44"/>
    </location>
</feature>
<proteinExistence type="predicted"/>
<accession>A0ABR3EZ89</accession>
<evidence type="ECO:0000313" key="3">
    <source>
        <dbReference type="Proteomes" id="UP001465976"/>
    </source>
</evidence>
<protein>
    <submittedName>
        <fullName evidence="2">Uncharacterized protein</fullName>
    </submittedName>
</protein>
<sequence length="401" mass="45883">MPRQRIHKSAKAQRLANRAKTKRYYDKNSEKIKTQKKDSRDRAKVAAATERAIGAKKREEGLGRTVNRTSTTPSLKDIRIEYNRLTNYEPVVFFEALFQKLKPYYLGTVQREENSSNTPVHTHLRMFSSLSDKISQLSARVLNESGAGAAFDEIQRAQTVIRHCLDAFPALCPLLLSTIQQEEADELLLPIVDNDIIPDLKTVTFRHHPASVLRHARQITIWVVPASEYLRIHDHLDSTLHQIRDATAGSLVHIIIYGLAAHDASECRLEEAERALIRVQMTKTTHYFFLEEMDGLTRSVYYSAAARNPFLCRFQQSQFGFTSSVITDIGGRYLNVLLQITGFTIPNARAVARAYPSPQQLWWALCHPSGRNTENLEEDLWERLQPWTRFLSFHLPLLSES</sequence>
<comment type="caution">
    <text evidence="2">The sequence shown here is derived from an EMBL/GenBank/DDBJ whole genome shotgun (WGS) entry which is preliminary data.</text>
</comment>
<dbReference type="EMBL" id="JBAHYK010001394">
    <property type="protein sequence ID" value="KAL0568199.1"/>
    <property type="molecule type" value="Genomic_DNA"/>
</dbReference>
<dbReference type="Proteomes" id="UP001465976">
    <property type="component" value="Unassembled WGS sequence"/>
</dbReference>
<evidence type="ECO:0000313" key="2">
    <source>
        <dbReference type="EMBL" id="KAL0568199.1"/>
    </source>
</evidence>
<reference evidence="2 3" key="1">
    <citation type="submission" date="2024-02" db="EMBL/GenBank/DDBJ databases">
        <title>A draft genome for the cacao thread blight pathogen Marasmius crinis-equi.</title>
        <authorList>
            <person name="Cohen S.P."/>
            <person name="Baruah I.K."/>
            <person name="Amoako-Attah I."/>
            <person name="Bukari Y."/>
            <person name="Meinhardt L.W."/>
            <person name="Bailey B.A."/>
        </authorList>
    </citation>
    <scope>NUCLEOTIDE SEQUENCE [LARGE SCALE GENOMIC DNA]</scope>
    <source>
        <strain evidence="2 3">GH-76</strain>
    </source>
</reference>
<organism evidence="2 3">
    <name type="scientific">Marasmius crinis-equi</name>
    <dbReference type="NCBI Taxonomy" id="585013"/>
    <lineage>
        <taxon>Eukaryota</taxon>
        <taxon>Fungi</taxon>
        <taxon>Dikarya</taxon>
        <taxon>Basidiomycota</taxon>
        <taxon>Agaricomycotina</taxon>
        <taxon>Agaricomycetes</taxon>
        <taxon>Agaricomycetidae</taxon>
        <taxon>Agaricales</taxon>
        <taxon>Marasmiineae</taxon>
        <taxon>Marasmiaceae</taxon>
        <taxon>Marasmius</taxon>
    </lineage>
</organism>
<gene>
    <name evidence="2" type="ORF">V5O48_013791</name>
</gene>